<reference evidence="1 2" key="1">
    <citation type="submission" date="2019-01" db="EMBL/GenBank/DDBJ databases">
        <title>Filimonas sp. strain TTM-71.</title>
        <authorList>
            <person name="Chen W.-M."/>
        </authorList>
    </citation>
    <scope>NUCLEOTIDE SEQUENCE [LARGE SCALE GENOMIC DNA]</scope>
    <source>
        <strain evidence="1 2">TTM-71</strain>
    </source>
</reference>
<dbReference type="OrthoDB" id="658409at2"/>
<protein>
    <submittedName>
        <fullName evidence="1">Uncharacterized protein</fullName>
    </submittedName>
</protein>
<name>A0A4Q1DDX0_9BACT</name>
<gene>
    <name evidence="1" type="ORF">ESB13_08865</name>
</gene>
<dbReference type="AlphaFoldDB" id="A0A4Q1DDX0"/>
<comment type="caution">
    <text evidence="1">The sequence shown here is derived from an EMBL/GenBank/DDBJ whole genome shotgun (WGS) entry which is preliminary data.</text>
</comment>
<dbReference type="Proteomes" id="UP000290545">
    <property type="component" value="Unassembled WGS sequence"/>
</dbReference>
<dbReference type="EMBL" id="SDHZ01000001">
    <property type="protein sequence ID" value="RXK86883.1"/>
    <property type="molecule type" value="Genomic_DNA"/>
</dbReference>
<keyword evidence="2" id="KW-1185">Reference proteome</keyword>
<organism evidence="1 2">
    <name type="scientific">Filimonas effusa</name>
    <dbReference type="NCBI Taxonomy" id="2508721"/>
    <lineage>
        <taxon>Bacteria</taxon>
        <taxon>Pseudomonadati</taxon>
        <taxon>Bacteroidota</taxon>
        <taxon>Chitinophagia</taxon>
        <taxon>Chitinophagales</taxon>
        <taxon>Chitinophagaceae</taxon>
        <taxon>Filimonas</taxon>
    </lineage>
</organism>
<sequence>MYNKIWISFTNPTWKIFFIIFLISCNTQQQPIKETHKTSPLPQNVKTKLKQPLQVGDKIELSGGYNSDPLFLKNPPASKRCGTIIKFIKGQSESLAAVVKLDQKFSGEKVTGDIVILELRYTAQTWQEPTPVHIELCDFMPDDNTWRNRKKGEWIEAAASVTILP</sequence>
<proteinExistence type="predicted"/>
<evidence type="ECO:0000313" key="1">
    <source>
        <dbReference type="EMBL" id="RXK86883.1"/>
    </source>
</evidence>
<dbReference type="RefSeq" id="WP_129002632.1">
    <property type="nucleotide sequence ID" value="NZ_SDHZ01000001.1"/>
</dbReference>
<accession>A0A4Q1DDX0</accession>
<evidence type="ECO:0000313" key="2">
    <source>
        <dbReference type="Proteomes" id="UP000290545"/>
    </source>
</evidence>